<dbReference type="InterPro" id="IPR015815">
    <property type="entry name" value="HIBADH-related"/>
</dbReference>
<dbReference type="Gene3D" id="3.40.50.720">
    <property type="entry name" value="NAD(P)-binding Rossmann-like Domain"/>
    <property type="match status" value="1"/>
</dbReference>
<feature type="domain" description="3-hydroxyisobutyrate dehydrogenase-like NAD-binding" evidence="5">
    <location>
        <begin position="167"/>
        <end position="286"/>
    </location>
</feature>
<evidence type="ECO:0000256" key="1">
    <source>
        <dbReference type="ARBA" id="ARBA00009080"/>
    </source>
</evidence>
<evidence type="ECO:0000256" key="3">
    <source>
        <dbReference type="ARBA" id="ARBA00023027"/>
    </source>
</evidence>
<keyword evidence="3" id="KW-0520">NAD</keyword>
<accession>A0ABP9E6L5</accession>
<evidence type="ECO:0000259" key="5">
    <source>
        <dbReference type="Pfam" id="PF14833"/>
    </source>
</evidence>
<dbReference type="SUPFAM" id="SSF51735">
    <property type="entry name" value="NAD(P)-binding Rossmann-fold domains"/>
    <property type="match status" value="1"/>
</dbReference>
<dbReference type="PANTHER" id="PTHR43580:SF2">
    <property type="entry name" value="CYTOKINE-LIKE NUCLEAR FACTOR N-PAC"/>
    <property type="match status" value="1"/>
</dbReference>
<evidence type="ECO:0000313" key="7">
    <source>
        <dbReference type="Proteomes" id="UP001500457"/>
    </source>
</evidence>
<dbReference type="InterPro" id="IPR029154">
    <property type="entry name" value="HIBADH-like_NADP-bd"/>
</dbReference>
<organism evidence="6 7">
    <name type="scientific">Actinomycetospora straminea</name>
    <dbReference type="NCBI Taxonomy" id="663607"/>
    <lineage>
        <taxon>Bacteria</taxon>
        <taxon>Bacillati</taxon>
        <taxon>Actinomycetota</taxon>
        <taxon>Actinomycetes</taxon>
        <taxon>Pseudonocardiales</taxon>
        <taxon>Pseudonocardiaceae</taxon>
        <taxon>Actinomycetospora</taxon>
    </lineage>
</organism>
<proteinExistence type="inferred from homology"/>
<comment type="similarity">
    <text evidence="1">Belongs to the HIBADH-related family.</text>
</comment>
<reference evidence="7" key="1">
    <citation type="journal article" date="2019" name="Int. J. Syst. Evol. Microbiol.">
        <title>The Global Catalogue of Microorganisms (GCM) 10K type strain sequencing project: providing services to taxonomists for standard genome sequencing and annotation.</title>
        <authorList>
            <consortium name="The Broad Institute Genomics Platform"/>
            <consortium name="The Broad Institute Genome Sequencing Center for Infectious Disease"/>
            <person name="Wu L."/>
            <person name="Ma J."/>
        </authorList>
    </citation>
    <scope>NUCLEOTIDE SEQUENCE [LARGE SCALE GENOMIC DNA]</scope>
    <source>
        <strain evidence="7">JCM 17983</strain>
    </source>
</reference>
<dbReference type="InterPro" id="IPR008927">
    <property type="entry name" value="6-PGluconate_DH-like_C_sf"/>
</dbReference>
<name>A0ABP9E6L5_9PSEU</name>
<dbReference type="InterPro" id="IPR013328">
    <property type="entry name" value="6PGD_dom2"/>
</dbReference>
<dbReference type="InterPro" id="IPR036291">
    <property type="entry name" value="NAD(P)-bd_dom_sf"/>
</dbReference>
<dbReference type="Proteomes" id="UP001500457">
    <property type="component" value="Unassembled WGS sequence"/>
</dbReference>
<dbReference type="Pfam" id="PF14833">
    <property type="entry name" value="NAD_binding_11"/>
    <property type="match status" value="1"/>
</dbReference>
<evidence type="ECO:0000313" key="6">
    <source>
        <dbReference type="EMBL" id="GAA4869838.1"/>
    </source>
</evidence>
<dbReference type="InterPro" id="IPR051265">
    <property type="entry name" value="HIBADH-related_NP60_sf"/>
</dbReference>
<dbReference type="Gene3D" id="1.10.1040.10">
    <property type="entry name" value="N-(1-d-carboxylethyl)-l-norvaline Dehydrogenase, domain 2"/>
    <property type="match status" value="1"/>
</dbReference>
<sequence>MSDAGPSVAVLGTGIMGAGMTRSLLREGLAVTVWNRSTEKASPLADDGARVAETAAEAVADADVVITMLFDTDAVARTMEPVLGRMRDGAVWVQTSTVGIEGTDRLAALARDAGVDFLDAPMLGTKAPAENGQLVVLASGPSSLRATVQPVFDAIGVRTQWVSETVGDASRLKLAINAWIGVMVNGIAQSIALARGLGLDPQQFLDAVDGGAVNAPYVQLKGKAMIDGDYTPSFELDGVIKDTDLIHEALREAGVDATLATAVRDRLGVASDGGHGSEDMAAVVHAY</sequence>
<evidence type="ECO:0000256" key="2">
    <source>
        <dbReference type="ARBA" id="ARBA00023002"/>
    </source>
</evidence>
<dbReference type="PANTHER" id="PTHR43580">
    <property type="entry name" value="OXIDOREDUCTASE GLYR1-RELATED"/>
    <property type="match status" value="1"/>
</dbReference>
<dbReference type="Pfam" id="PF03446">
    <property type="entry name" value="NAD_binding_2"/>
    <property type="match status" value="1"/>
</dbReference>
<dbReference type="PIRSF" id="PIRSF000103">
    <property type="entry name" value="HIBADH"/>
    <property type="match status" value="1"/>
</dbReference>
<protein>
    <submittedName>
        <fullName evidence="6">NAD(P)-dependent oxidoreductase</fullName>
    </submittedName>
</protein>
<dbReference type="InterPro" id="IPR006115">
    <property type="entry name" value="6PGDH_NADP-bd"/>
</dbReference>
<feature type="domain" description="6-phosphogluconate dehydrogenase NADP-binding" evidence="4">
    <location>
        <begin position="8"/>
        <end position="161"/>
    </location>
</feature>
<evidence type="ECO:0000259" key="4">
    <source>
        <dbReference type="Pfam" id="PF03446"/>
    </source>
</evidence>
<keyword evidence="7" id="KW-1185">Reference proteome</keyword>
<dbReference type="EMBL" id="BAABHQ010000003">
    <property type="protein sequence ID" value="GAA4869838.1"/>
    <property type="molecule type" value="Genomic_DNA"/>
</dbReference>
<dbReference type="SUPFAM" id="SSF48179">
    <property type="entry name" value="6-phosphogluconate dehydrogenase C-terminal domain-like"/>
    <property type="match status" value="1"/>
</dbReference>
<comment type="caution">
    <text evidence="6">The sequence shown here is derived from an EMBL/GenBank/DDBJ whole genome shotgun (WGS) entry which is preliminary data.</text>
</comment>
<dbReference type="RefSeq" id="WP_274234471.1">
    <property type="nucleotide sequence ID" value="NZ_BAABHQ010000003.1"/>
</dbReference>
<keyword evidence="2" id="KW-0560">Oxidoreductase</keyword>
<gene>
    <name evidence="6" type="ORF">GCM10023203_18730</name>
</gene>